<name>A0A1C0ZXJ8_9BACL</name>
<evidence type="ECO:0000313" key="2">
    <source>
        <dbReference type="EMBL" id="OCT12821.1"/>
    </source>
</evidence>
<dbReference type="OrthoDB" id="2563626at2"/>
<evidence type="ECO:0000313" key="3">
    <source>
        <dbReference type="Proteomes" id="UP000093309"/>
    </source>
</evidence>
<feature type="signal peptide" evidence="1">
    <location>
        <begin position="1"/>
        <end position="21"/>
    </location>
</feature>
<keyword evidence="3" id="KW-1185">Reference proteome</keyword>
<keyword evidence="1" id="KW-0732">Signal</keyword>
<dbReference type="AlphaFoldDB" id="A0A1C0ZXJ8"/>
<protein>
    <submittedName>
        <fullName evidence="2">Uncharacterized protein</fullName>
    </submittedName>
</protein>
<dbReference type="STRING" id="512399.A8709_21005"/>
<feature type="chain" id="PRO_5039714258" evidence="1">
    <location>
        <begin position="22"/>
        <end position="794"/>
    </location>
</feature>
<proteinExistence type="predicted"/>
<accession>A0A1C0ZXJ8</accession>
<dbReference type="Gene3D" id="3.20.20.80">
    <property type="entry name" value="Glycosidases"/>
    <property type="match status" value="1"/>
</dbReference>
<organism evidence="2 3">
    <name type="scientific">Paenibacillus pectinilyticus</name>
    <dbReference type="NCBI Taxonomy" id="512399"/>
    <lineage>
        <taxon>Bacteria</taxon>
        <taxon>Bacillati</taxon>
        <taxon>Bacillota</taxon>
        <taxon>Bacilli</taxon>
        <taxon>Bacillales</taxon>
        <taxon>Paenibacillaceae</taxon>
        <taxon>Paenibacillus</taxon>
    </lineage>
</organism>
<reference evidence="3" key="1">
    <citation type="submission" date="2016-05" db="EMBL/GenBank/DDBJ databases">
        <title>Paenibacillus oryzae. sp. nov., isolated from the rice root.</title>
        <authorList>
            <person name="Zhang J."/>
            <person name="Zhang X."/>
        </authorList>
    </citation>
    <scope>NUCLEOTIDE SEQUENCE [LARGE SCALE GENOMIC DNA]</scope>
    <source>
        <strain evidence="3">KCTC13222</strain>
    </source>
</reference>
<dbReference type="RefSeq" id="WP_065854729.1">
    <property type="nucleotide sequence ID" value="NZ_LYPC01000026.1"/>
</dbReference>
<comment type="caution">
    <text evidence="2">The sequence shown here is derived from an EMBL/GenBank/DDBJ whole genome shotgun (WGS) entry which is preliminary data.</text>
</comment>
<gene>
    <name evidence="2" type="ORF">A8709_21005</name>
</gene>
<sequence length="794" mass="85816">MKRYFLAALALCLIVGNFVLSKPVAAFSQLDTIKNVFYITPIDEYPKPASYGSTTPTSSDATRMQDLKTRLIPNGDGPYVKVGWSTSIWYMGGLGNYPAMSIAETKNAAADYAWDADARTAYKLNLTKTYNLPILFHMNGGHWGGSSPLVDYLSSDNNRVEWDQNNTPVFTKAVVGSGPIDGQYFSLSRLNTALYTYKKRNLQQAIAYVVNFDQANPGLVVGVSLDSETIHASGNGDYNPFVIEEWRQWLQGTGIYGASGAYAGQGKNPSYTSIAQFNTAMGTSFSSFAAIDPPRSNNGSVFWQEWQHWQKLLVDHHTQDMADWIQAAGMPAERIFSHEIAPSGLIDSFQDDPSVANLTPQGLGITTYGSYATNNSIFQLAKNTNSSWGIFETNPTTPGNVASYTDDYNSLQYPWDNGAQVVCPNAWGWSDTETGGYNIRGTNYETAIKDFVNANKNTLKPYFPMGGSGGSGGTIDQNNASGTFTNYNDIRSTNQRLQAFTVTSTTLPKIDIWSYKNGNPAGDLVVKVYAFDSSNNPTGSPLYTGNIAPSAVSATPGWITVNTNLTGLTPGGKYGFILSSPGTGDAGLTNTYGFGYSDSNVYPQGAERYSSNSGTSWATEANRSLKFITYSSASGGTIDQNNSNGTFTNYNDLRQSYQRLQTFTITGTTLPKIDIWSYKNGSPAGNLVIKVYAFDGSNNPTGSALFTVNIAPSSVSATPGWITLNTNLTGLTAGGKYGFILSSPTTGDAGLSNTYGFGYNDSNLYPQGVERFSNNGGTSWSTEASRSLKFISYK</sequence>
<evidence type="ECO:0000256" key="1">
    <source>
        <dbReference type="SAM" id="SignalP"/>
    </source>
</evidence>
<dbReference type="EMBL" id="LYPC01000026">
    <property type="protein sequence ID" value="OCT12821.1"/>
    <property type="molecule type" value="Genomic_DNA"/>
</dbReference>
<dbReference type="Proteomes" id="UP000093309">
    <property type="component" value="Unassembled WGS sequence"/>
</dbReference>